<dbReference type="NCBIfam" id="TIGR03317">
    <property type="entry name" value="ygfZ_signature"/>
    <property type="match status" value="1"/>
</dbReference>
<evidence type="ECO:0000256" key="4">
    <source>
        <dbReference type="SAM" id="MobiDB-lite"/>
    </source>
</evidence>
<evidence type="ECO:0000256" key="1">
    <source>
        <dbReference type="ARBA" id="ARBA00004173"/>
    </source>
</evidence>
<dbReference type="Proteomes" id="UP001438707">
    <property type="component" value="Unassembled WGS sequence"/>
</dbReference>
<evidence type="ECO:0000256" key="2">
    <source>
        <dbReference type="ARBA" id="ARBA00022946"/>
    </source>
</evidence>
<evidence type="ECO:0000313" key="7">
    <source>
        <dbReference type="Proteomes" id="UP001438707"/>
    </source>
</evidence>
<reference evidence="6 7" key="1">
    <citation type="journal article" date="2024" name="Nat. Commun.">
        <title>Phylogenomics reveals the evolutionary origins of lichenization in chlorophyte algae.</title>
        <authorList>
            <person name="Puginier C."/>
            <person name="Libourel C."/>
            <person name="Otte J."/>
            <person name="Skaloud P."/>
            <person name="Haon M."/>
            <person name="Grisel S."/>
            <person name="Petersen M."/>
            <person name="Berrin J.G."/>
            <person name="Delaux P.M."/>
            <person name="Dal Grande F."/>
            <person name="Keller J."/>
        </authorList>
    </citation>
    <scope>NUCLEOTIDE SEQUENCE [LARGE SCALE GENOMIC DNA]</scope>
    <source>
        <strain evidence="6 7">SAG 2145</strain>
    </source>
</reference>
<dbReference type="InterPro" id="IPR027266">
    <property type="entry name" value="TrmE/GcvT-like"/>
</dbReference>
<dbReference type="SUPFAM" id="SSF103025">
    <property type="entry name" value="Folate-binding domain"/>
    <property type="match status" value="1"/>
</dbReference>
<dbReference type="PANTHER" id="PTHR22602:SF0">
    <property type="entry name" value="TRANSFERASE CAF17, MITOCHONDRIAL-RELATED"/>
    <property type="match status" value="1"/>
</dbReference>
<dbReference type="InterPro" id="IPR045179">
    <property type="entry name" value="YgfZ/GcvT"/>
</dbReference>
<evidence type="ECO:0000256" key="3">
    <source>
        <dbReference type="ARBA" id="ARBA00023128"/>
    </source>
</evidence>
<evidence type="ECO:0000313" key="6">
    <source>
        <dbReference type="EMBL" id="KAK9838629.1"/>
    </source>
</evidence>
<sequence>MLRALRSLTTRSDQLRHACGSLESSTPTLPRAWYSVSNRETQAQMSPLYASRGVLRLAGDDLFEFLQGMITNDVEKLKQDAHPVLYAAILNAQGRQLHDIFLHRDPKDKAVLRGDVDKESLPELVSLLKKHKLRAQVDISDVSDELQVWARFGSGQYPDGDEWPIDPREQKLGYRKIMGENDKPKAEAAFLDPGAAPVETEAEAYKVWRLQKGIAEGNEIPSGEAIPLEYNMDGLNAISFEKGCYIGQELIARTHYKGVVRKRLVPFEMTPESAEDLKVGAELTASGEKKPVGKVIAMAERFGVAHVRLAPALAAADAAEGRLQSGDSSIRPFRPDWWPEQWGKEEQQ</sequence>
<accession>A0AAW1RXW1</accession>
<dbReference type="InterPro" id="IPR057460">
    <property type="entry name" value="CAF17_C"/>
</dbReference>
<evidence type="ECO:0000259" key="5">
    <source>
        <dbReference type="Pfam" id="PF25455"/>
    </source>
</evidence>
<comment type="caution">
    <text evidence="6">The sequence shown here is derived from an EMBL/GenBank/DDBJ whole genome shotgun (WGS) entry which is preliminary data.</text>
</comment>
<keyword evidence="2" id="KW-0809">Transit peptide</keyword>
<proteinExistence type="predicted"/>
<comment type="subcellular location">
    <subcellularLocation>
        <location evidence="1">Mitochondrion</location>
    </subcellularLocation>
</comment>
<dbReference type="InterPro" id="IPR017703">
    <property type="entry name" value="YgfZ/GCV_T_CS"/>
</dbReference>
<dbReference type="EMBL" id="JALJOS010000005">
    <property type="protein sequence ID" value="KAK9838629.1"/>
    <property type="molecule type" value="Genomic_DNA"/>
</dbReference>
<organism evidence="6 7">
    <name type="scientific">Apatococcus lobatus</name>
    <dbReference type="NCBI Taxonomy" id="904363"/>
    <lineage>
        <taxon>Eukaryota</taxon>
        <taxon>Viridiplantae</taxon>
        <taxon>Chlorophyta</taxon>
        <taxon>core chlorophytes</taxon>
        <taxon>Trebouxiophyceae</taxon>
        <taxon>Chlorellales</taxon>
        <taxon>Chlorellaceae</taxon>
        <taxon>Apatococcus</taxon>
    </lineage>
</organism>
<protein>
    <recommendedName>
        <fullName evidence="5">CAF17 C-terminal domain-containing protein</fullName>
    </recommendedName>
</protein>
<dbReference type="GO" id="GO:0016226">
    <property type="term" value="P:iron-sulfur cluster assembly"/>
    <property type="evidence" value="ECO:0007669"/>
    <property type="project" value="TreeGrafter"/>
</dbReference>
<keyword evidence="3" id="KW-0496">Mitochondrion</keyword>
<feature type="domain" description="CAF17 C-terminal" evidence="5">
    <location>
        <begin position="261"/>
        <end position="339"/>
    </location>
</feature>
<dbReference type="PANTHER" id="PTHR22602">
    <property type="entry name" value="TRANSFERASE CAF17, MITOCHONDRIAL-RELATED"/>
    <property type="match status" value="1"/>
</dbReference>
<feature type="region of interest" description="Disordered" evidence="4">
    <location>
        <begin position="323"/>
        <end position="348"/>
    </location>
</feature>
<keyword evidence="7" id="KW-1185">Reference proteome</keyword>
<dbReference type="Pfam" id="PF25455">
    <property type="entry name" value="Beta-barrel_CAF17_C"/>
    <property type="match status" value="1"/>
</dbReference>
<dbReference type="AlphaFoldDB" id="A0AAW1RXW1"/>
<dbReference type="GO" id="GO:0005759">
    <property type="term" value="C:mitochondrial matrix"/>
    <property type="evidence" value="ECO:0007669"/>
    <property type="project" value="TreeGrafter"/>
</dbReference>
<gene>
    <name evidence="6" type="ORF">WJX74_000189</name>
</gene>
<name>A0AAW1RXW1_9CHLO</name>
<dbReference type="Gene3D" id="3.30.1360.120">
    <property type="entry name" value="Probable tRNA modification gtpase trme, domain 1"/>
    <property type="match status" value="2"/>
</dbReference>